<gene>
    <name evidence="2" type="ORF">HA039_20710</name>
</gene>
<evidence type="ECO:0008006" key="4">
    <source>
        <dbReference type="Google" id="ProtNLM"/>
    </source>
</evidence>
<organism evidence="2 3">
    <name type="scientific">Streptomyces liangshanensis</name>
    <dbReference type="NCBI Taxonomy" id="2717324"/>
    <lineage>
        <taxon>Bacteria</taxon>
        <taxon>Bacillati</taxon>
        <taxon>Actinomycetota</taxon>
        <taxon>Actinomycetes</taxon>
        <taxon>Kitasatosporales</taxon>
        <taxon>Streptomycetaceae</taxon>
        <taxon>Streptomyces</taxon>
    </lineage>
</organism>
<evidence type="ECO:0000313" key="2">
    <source>
        <dbReference type="EMBL" id="QIQ04401.1"/>
    </source>
</evidence>
<dbReference type="EMBL" id="CP050177">
    <property type="protein sequence ID" value="QIQ04401.1"/>
    <property type="molecule type" value="Genomic_DNA"/>
</dbReference>
<dbReference type="RefSeq" id="WP_167032165.1">
    <property type="nucleotide sequence ID" value="NZ_CP050177.1"/>
</dbReference>
<feature type="compositionally biased region" description="Polar residues" evidence="1">
    <location>
        <begin position="1"/>
        <end position="19"/>
    </location>
</feature>
<evidence type="ECO:0000256" key="1">
    <source>
        <dbReference type="SAM" id="MobiDB-lite"/>
    </source>
</evidence>
<dbReference type="AlphaFoldDB" id="A0A6G9H2F8"/>
<reference evidence="2 3" key="1">
    <citation type="submission" date="2020-03" db="EMBL/GenBank/DDBJ databases">
        <title>A novel species.</title>
        <authorList>
            <person name="Gao J."/>
        </authorList>
    </citation>
    <scope>NUCLEOTIDE SEQUENCE [LARGE SCALE GENOMIC DNA]</scope>
    <source>
        <strain evidence="2 3">QMT-12</strain>
    </source>
</reference>
<sequence length="200" mass="21155">MTATTVETVQSVQTLQSAQGVRHVETTPRASSPATGRPASVPASAPAVLEGTALAAYFAALTAAVERDDPGPSAGAGWEERERLYVGAWVRRVYEHPLSPLVFTQPHGRLALDVQHAQAAALARRIDVGRGRARPAKPAAEVRAVAAIAAMWAVTASSFTQTPRPPRERLVSDAWAVVRSTIGPSLVSDAPTLVRLRGAW</sequence>
<dbReference type="Proteomes" id="UP000501179">
    <property type="component" value="Chromosome"/>
</dbReference>
<feature type="region of interest" description="Disordered" evidence="1">
    <location>
        <begin position="1"/>
        <end position="43"/>
    </location>
</feature>
<protein>
    <recommendedName>
        <fullName evidence="4">TetR family transcriptional regulator</fullName>
    </recommendedName>
</protein>
<dbReference type="KEGG" id="slia:HA039_20710"/>
<evidence type="ECO:0000313" key="3">
    <source>
        <dbReference type="Proteomes" id="UP000501179"/>
    </source>
</evidence>
<keyword evidence="3" id="KW-1185">Reference proteome</keyword>
<proteinExistence type="predicted"/>
<accession>A0A6G9H2F8</accession>
<name>A0A6G9H2F8_9ACTN</name>